<comment type="caution">
    <text evidence="2">The sequence shown here is derived from an EMBL/GenBank/DDBJ whole genome shotgun (WGS) entry which is preliminary data.</text>
</comment>
<feature type="region of interest" description="Disordered" evidence="1">
    <location>
        <begin position="201"/>
        <end position="234"/>
    </location>
</feature>
<evidence type="ECO:0000313" key="2">
    <source>
        <dbReference type="EMBL" id="KAJ8343724.1"/>
    </source>
</evidence>
<protein>
    <submittedName>
        <fullName evidence="2">Uncharacterized protein</fullName>
    </submittedName>
</protein>
<dbReference type="AlphaFoldDB" id="A0A9Q1ERS1"/>
<feature type="region of interest" description="Disordered" evidence="1">
    <location>
        <begin position="36"/>
        <end position="57"/>
    </location>
</feature>
<gene>
    <name evidence="2" type="ORF">SKAU_G00310530</name>
</gene>
<name>A0A9Q1ERS1_SYNKA</name>
<organism evidence="2 3">
    <name type="scientific">Synaphobranchus kaupii</name>
    <name type="common">Kaup's arrowtooth eel</name>
    <dbReference type="NCBI Taxonomy" id="118154"/>
    <lineage>
        <taxon>Eukaryota</taxon>
        <taxon>Metazoa</taxon>
        <taxon>Chordata</taxon>
        <taxon>Craniata</taxon>
        <taxon>Vertebrata</taxon>
        <taxon>Euteleostomi</taxon>
        <taxon>Actinopterygii</taxon>
        <taxon>Neopterygii</taxon>
        <taxon>Teleostei</taxon>
        <taxon>Anguilliformes</taxon>
        <taxon>Synaphobranchidae</taxon>
        <taxon>Synaphobranchus</taxon>
    </lineage>
</organism>
<sequence length="296" mass="33153">MQVKYKLRIKKGAQLYFEVIVHERLRTARALSPMLSQARSNETKRKTTGTHSASGYKKNPAAFHRIQTFAERPTARNSAVVPTRLKQRRKRSYALPEPVGRRRRSILTDSMVVFSRGTAILYPAFLQRFLVLLLPEALDYMSRHDSHSPGSCVYLGNQDNTPLPHLLIPVLQLLARVKSIGVRQKTALQGLESRRWARLPAEHLSSPPPEVRSEGGKGIENQPHSRHGYQPGLHGAAPLAFPNTRRSVVKTTEGLQWQSGKGRGEKDLECVRNGALRPEKINTQKGGLFSAVRAPL</sequence>
<proteinExistence type="predicted"/>
<dbReference type="Proteomes" id="UP001152622">
    <property type="component" value="Chromosome 13"/>
</dbReference>
<reference evidence="2" key="1">
    <citation type="journal article" date="2023" name="Science">
        <title>Genome structures resolve the early diversification of teleost fishes.</title>
        <authorList>
            <person name="Parey E."/>
            <person name="Louis A."/>
            <person name="Montfort J."/>
            <person name="Bouchez O."/>
            <person name="Roques C."/>
            <person name="Iampietro C."/>
            <person name="Lluch J."/>
            <person name="Castinel A."/>
            <person name="Donnadieu C."/>
            <person name="Desvignes T."/>
            <person name="Floi Bucao C."/>
            <person name="Jouanno E."/>
            <person name="Wen M."/>
            <person name="Mejri S."/>
            <person name="Dirks R."/>
            <person name="Jansen H."/>
            <person name="Henkel C."/>
            <person name="Chen W.J."/>
            <person name="Zahm M."/>
            <person name="Cabau C."/>
            <person name="Klopp C."/>
            <person name="Thompson A.W."/>
            <person name="Robinson-Rechavi M."/>
            <person name="Braasch I."/>
            <person name="Lecointre G."/>
            <person name="Bobe J."/>
            <person name="Postlethwait J.H."/>
            <person name="Berthelot C."/>
            <person name="Roest Crollius H."/>
            <person name="Guiguen Y."/>
        </authorList>
    </citation>
    <scope>NUCLEOTIDE SEQUENCE</scope>
    <source>
        <strain evidence="2">WJC10195</strain>
    </source>
</reference>
<evidence type="ECO:0000256" key="1">
    <source>
        <dbReference type="SAM" id="MobiDB-lite"/>
    </source>
</evidence>
<keyword evidence="3" id="KW-1185">Reference proteome</keyword>
<accession>A0A9Q1ERS1</accession>
<evidence type="ECO:0000313" key="3">
    <source>
        <dbReference type="Proteomes" id="UP001152622"/>
    </source>
</evidence>
<dbReference type="EMBL" id="JAINUF010000013">
    <property type="protein sequence ID" value="KAJ8343724.1"/>
    <property type="molecule type" value="Genomic_DNA"/>
</dbReference>